<dbReference type="EMBL" id="CP033577">
    <property type="protein sequence ID" value="AYV20166.1"/>
    <property type="molecule type" value="Genomic_DNA"/>
</dbReference>
<evidence type="ECO:0000313" key="1">
    <source>
        <dbReference type="EMBL" id="AYV20166.1"/>
    </source>
</evidence>
<reference evidence="1 2" key="1">
    <citation type="submission" date="2018-11" db="EMBL/GenBank/DDBJ databases">
        <title>Complete Genome Sequence of Vbrio mediterranei 117-T6: a Potential Pathogen Bacteria Isolated from the Conchocelis of Pyropia.</title>
        <authorList>
            <person name="Liu Q."/>
        </authorList>
    </citation>
    <scope>NUCLEOTIDE SEQUENCE [LARGE SCALE GENOMIC DNA]</scope>
    <source>
        <strain evidence="1 2">117-T6</strain>
    </source>
</reference>
<organism evidence="1 2">
    <name type="scientific">Vibrio mediterranei</name>
    <dbReference type="NCBI Taxonomy" id="689"/>
    <lineage>
        <taxon>Bacteria</taxon>
        <taxon>Pseudomonadati</taxon>
        <taxon>Pseudomonadota</taxon>
        <taxon>Gammaproteobacteria</taxon>
        <taxon>Vibrionales</taxon>
        <taxon>Vibrionaceae</taxon>
        <taxon>Vibrio</taxon>
    </lineage>
</organism>
<evidence type="ECO:0000313" key="2">
    <source>
        <dbReference type="Proteomes" id="UP000279760"/>
    </source>
</evidence>
<accession>A0A3G4V5V4</accession>
<dbReference type="Pfam" id="PF11659">
    <property type="entry name" value="DUF3261"/>
    <property type="match status" value="1"/>
</dbReference>
<gene>
    <name evidence="1" type="ORF">ECB94_02110</name>
</gene>
<proteinExistence type="predicted"/>
<dbReference type="Proteomes" id="UP000279760">
    <property type="component" value="Chromosome 1"/>
</dbReference>
<dbReference type="AlphaFoldDB" id="A0A3G4V5V4"/>
<sequence length="223" mass="24811">MTLTFSPTLAHTPIKIINRLKQRIGMLIATLFLLVTTGCALQPQDASTQVQLNPNTSVELPTPAQLGYQLSASQLISATWQTPKGPESSQLPVQLQVDKDKLVLAGFSSWGTRIMSLSYQNNDIEANVLNGLENTLPEPEQILFNLMMTLWPKSAWEASLSAIGWRIKDSTQQRQLIDETGATVITIRYSNPDPLRGKIYFEHQQLGYSIVIQTLNFQLNGSK</sequence>
<dbReference type="InterPro" id="IPR021675">
    <property type="entry name" value="DUF3261"/>
</dbReference>
<name>A0A3G4V5V4_9VIBR</name>
<protein>
    <submittedName>
        <fullName evidence="1">DUF3261 domain-containing protein</fullName>
    </submittedName>
</protein>